<dbReference type="AlphaFoldDB" id="A0A0F8YID9"/>
<sequence length="172" mass="19534">MSPAKVAATAKTSSQACSICNYPRKFIRMREKVGSDDRIARWPEYEICPNKDDPKYHPSRRNQMEELDAGLRRPEQDIVREVLERTKLPLGILYQNVESKKTPLDGVAGCLLHYEEKREGLPMAISVHPDDVEGLDEIDWETKGGELATIPIWKSKSHSAGYGYMYLVEAIV</sequence>
<dbReference type="EMBL" id="LAZR01066255">
    <property type="protein sequence ID" value="KKK53939.1"/>
    <property type="molecule type" value="Genomic_DNA"/>
</dbReference>
<organism evidence="1">
    <name type="scientific">marine sediment metagenome</name>
    <dbReference type="NCBI Taxonomy" id="412755"/>
    <lineage>
        <taxon>unclassified sequences</taxon>
        <taxon>metagenomes</taxon>
        <taxon>ecological metagenomes</taxon>
    </lineage>
</organism>
<reference evidence="1" key="1">
    <citation type="journal article" date="2015" name="Nature">
        <title>Complex archaea that bridge the gap between prokaryotes and eukaryotes.</title>
        <authorList>
            <person name="Spang A."/>
            <person name="Saw J.H."/>
            <person name="Jorgensen S.L."/>
            <person name="Zaremba-Niedzwiedzka K."/>
            <person name="Martijn J."/>
            <person name="Lind A.E."/>
            <person name="van Eijk R."/>
            <person name="Schleper C."/>
            <person name="Guy L."/>
            <person name="Ettema T.J."/>
        </authorList>
    </citation>
    <scope>NUCLEOTIDE SEQUENCE</scope>
</reference>
<protein>
    <submittedName>
        <fullName evidence="1">Uncharacterized protein</fullName>
    </submittedName>
</protein>
<comment type="caution">
    <text evidence="1">The sequence shown here is derived from an EMBL/GenBank/DDBJ whole genome shotgun (WGS) entry which is preliminary data.</text>
</comment>
<name>A0A0F8YID9_9ZZZZ</name>
<evidence type="ECO:0000313" key="1">
    <source>
        <dbReference type="EMBL" id="KKK53939.1"/>
    </source>
</evidence>
<proteinExistence type="predicted"/>
<accession>A0A0F8YID9</accession>
<gene>
    <name evidence="1" type="ORF">LCGC14_3089770</name>
</gene>